<feature type="binding site" evidence="5">
    <location>
        <position position="209"/>
    </location>
    <ligand>
        <name>Zn(2+)</name>
        <dbReference type="ChEBI" id="CHEBI:29105"/>
        <label>1</label>
    </ligand>
</feature>
<feature type="domain" description="PDEase" evidence="7">
    <location>
        <begin position="1"/>
        <end position="305"/>
    </location>
</feature>
<feature type="binding site" evidence="5">
    <location>
        <position position="84"/>
    </location>
    <ligand>
        <name>Zn(2+)</name>
        <dbReference type="ChEBI" id="CHEBI:29105"/>
        <label>1</label>
    </ligand>
</feature>
<dbReference type="Proteomes" id="UP000019132">
    <property type="component" value="Unassembled WGS sequence"/>
</dbReference>
<evidence type="ECO:0000313" key="8">
    <source>
        <dbReference type="EnsemblProtists" id="PYU1_T004778"/>
    </source>
</evidence>
<evidence type="ECO:0000259" key="7">
    <source>
        <dbReference type="PROSITE" id="PS51845"/>
    </source>
</evidence>
<feature type="region of interest" description="Disordered" evidence="6">
    <location>
        <begin position="302"/>
        <end position="369"/>
    </location>
</feature>
<dbReference type="InterPro" id="IPR036971">
    <property type="entry name" value="PDEase_catalytic_dom_sf"/>
</dbReference>
<keyword evidence="2" id="KW-0378">Hydrolase</keyword>
<keyword evidence="1 5" id="KW-0479">Metal-binding</keyword>
<feature type="binding site" evidence="5">
    <location>
        <position position="50"/>
    </location>
    <ligand>
        <name>Zn(2+)</name>
        <dbReference type="ChEBI" id="CHEBI:29105"/>
        <label>1</label>
    </ligand>
</feature>
<evidence type="ECO:0000256" key="5">
    <source>
        <dbReference type="PIRSR" id="PIRSR623088-3"/>
    </source>
</evidence>
<dbReference type="VEuPathDB" id="FungiDB:PYU1_G004767"/>
<feature type="binding site" evidence="4">
    <location>
        <position position="209"/>
    </location>
    <ligand>
        <name>AMP</name>
        <dbReference type="ChEBI" id="CHEBI:456215"/>
    </ligand>
</feature>
<dbReference type="InterPro" id="IPR002073">
    <property type="entry name" value="PDEase_catalytic_dom"/>
</dbReference>
<dbReference type="PRINTS" id="PR00387">
    <property type="entry name" value="PDIESTERASE1"/>
</dbReference>
<feature type="binding site" evidence="4">
    <location>
        <position position="85"/>
    </location>
    <ligand>
        <name>AMP</name>
        <dbReference type="ChEBI" id="CHEBI:456215"/>
    </ligand>
</feature>
<feature type="binding site" evidence="5">
    <location>
        <position position="85"/>
    </location>
    <ligand>
        <name>Zn(2+)</name>
        <dbReference type="ChEBI" id="CHEBI:29105"/>
        <label>1</label>
    </ligand>
</feature>
<dbReference type="GO" id="GO:0046872">
    <property type="term" value="F:metal ion binding"/>
    <property type="evidence" value="ECO:0007669"/>
    <property type="project" value="UniProtKB-KW"/>
</dbReference>
<dbReference type="GO" id="GO:0004114">
    <property type="term" value="F:3',5'-cyclic-nucleotide phosphodiesterase activity"/>
    <property type="evidence" value="ECO:0007669"/>
    <property type="project" value="InterPro"/>
</dbReference>
<proteinExistence type="predicted"/>
<evidence type="ECO:0000256" key="6">
    <source>
        <dbReference type="SAM" id="MobiDB-lite"/>
    </source>
</evidence>
<dbReference type="AlphaFoldDB" id="K3WII6"/>
<reference evidence="9" key="2">
    <citation type="submission" date="2010-04" db="EMBL/GenBank/DDBJ databases">
        <authorList>
            <person name="Buell R."/>
            <person name="Hamilton J."/>
            <person name="Hostetler J."/>
        </authorList>
    </citation>
    <scope>NUCLEOTIDE SEQUENCE [LARGE SCALE GENOMIC DNA]</scope>
    <source>
        <strain evidence="9">DAOM:BR144</strain>
    </source>
</reference>
<dbReference type="OMA" id="GRCFCPG"/>
<accession>K3WII6</accession>
<keyword evidence="9" id="KW-1185">Reference proteome</keyword>
<sequence>MFPLTSIFLTTLESHNLFVELPIRIECAAEYGLEIESRYQAKNPYHNAVHAASVVWDINFFLRHLQQPVTSLQIFSALVAGAVHDVNHPGMNNAYLVNTNSPLAIKYSDDSVLERMHLAEAFQAATKEGCDIFEGFPKDVKRQSRQQIIKMVLATDLSDHLKHVNRLKSKRYAVHPTSSSDLMATPPSAPSVPILPDDLVFHSIIMMADLGHAMKSFDAHFAWSKLVTEEFFRQGDTERQFGMPISPLCDRFNCKFEKNQIGFLDFVVLPLYSAVSEVLVFEGFDSMLARIQHNTAVWRQKVEHQTTTTTDSFASEPPHPQPSDGAAAAASETNSRDADSDEVDKSGPWVTTDSSRSNSSQAEEQQLPQVITVVTYKQTQGH</sequence>
<dbReference type="PROSITE" id="PS00126">
    <property type="entry name" value="PDEASE_I_1"/>
    <property type="match status" value="1"/>
</dbReference>
<evidence type="ECO:0000256" key="2">
    <source>
        <dbReference type="ARBA" id="ARBA00022801"/>
    </source>
</evidence>
<dbReference type="EnsemblProtists" id="PYU1_T004778">
    <property type="protein sequence ID" value="PYU1_T004778"/>
    <property type="gene ID" value="PYU1_G004767"/>
</dbReference>
<organism evidence="8 9">
    <name type="scientific">Globisporangium ultimum (strain ATCC 200006 / CBS 805.95 / DAOM BR144)</name>
    <name type="common">Pythium ultimum</name>
    <dbReference type="NCBI Taxonomy" id="431595"/>
    <lineage>
        <taxon>Eukaryota</taxon>
        <taxon>Sar</taxon>
        <taxon>Stramenopiles</taxon>
        <taxon>Oomycota</taxon>
        <taxon>Peronosporomycetes</taxon>
        <taxon>Pythiales</taxon>
        <taxon>Pythiaceae</taxon>
        <taxon>Globisporangium</taxon>
    </lineage>
</organism>
<evidence type="ECO:0000256" key="3">
    <source>
        <dbReference type="PIRSR" id="PIRSR623088-1"/>
    </source>
</evidence>
<dbReference type="eggNOG" id="KOG3689">
    <property type="taxonomic scope" value="Eukaryota"/>
</dbReference>
<dbReference type="InterPro" id="IPR023174">
    <property type="entry name" value="PDEase_CS"/>
</dbReference>
<evidence type="ECO:0000256" key="1">
    <source>
        <dbReference type="ARBA" id="ARBA00022723"/>
    </source>
</evidence>
<dbReference type="GO" id="GO:0007165">
    <property type="term" value="P:signal transduction"/>
    <property type="evidence" value="ECO:0007669"/>
    <property type="project" value="InterPro"/>
</dbReference>
<dbReference type="InParanoid" id="K3WII6"/>
<dbReference type="Pfam" id="PF00233">
    <property type="entry name" value="PDEase_I"/>
    <property type="match status" value="1"/>
</dbReference>
<feature type="active site" description="Proton donor" evidence="3">
    <location>
        <position position="46"/>
    </location>
</feature>
<dbReference type="InterPro" id="IPR023088">
    <property type="entry name" value="PDEase"/>
</dbReference>
<protein>
    <recommendedName>
        <fullName evidence="7">PDEase domain-containing protein</fullName>
    </recommendedName>
</protein>
<feature type="binding site" evidence="5">
    <location>
        <position position="85"/>
    </location>
    <ligand>
        <name>Zn(2+)</name>
        <dbReference type="ChEBI" id="CHEBI:29105"/>
        <label>2</label>
    </ligand>
</feature>
<reference evidence="8" key="3">
    <citation type="submission" date="2015-02" db="UniProtKB">
        <authorList>
            <consortium name="EnsemblProtists"/>
        </authorList>
    </citation>
    <scope>IDENTIFICATION</scope>
    <source>
        <strain evidence="8">DAOM BR144</strain>
    </source>
</reference>
<feature type="binding site" evidence="4">
    <location>
        <begin position="46"/>
        <end position="50"/>
    </location>
    <ligand>
        <name>AMP</name>
        <dbReference type="ChEBI" id="CHEBI:456215"/>
    </ligand>
</feature>
<dbReference type="STRING" id="431595.K3WII6"/>
<dbReference type="PANTHER" id="PTHR11347">
    <property type="entry name" value="CYCLIC NUCLEOTIDE PHOSPHODIESTERASE"/>
    <property type="match status" value="1"/>
</dbReference>
<dbReference type="SUPFAM" id="SSF109604">
    <property type="entry name" value="HD-domain/PDEase-like"/>
    <property type="match status" value="1"/>
</dbReference>
<dbReference type="PROSITE" id="PS51845">
    <property type="entry name" value="PDEASE_I_2"/>
    <property type="match status" value="1"/>
</dbReference>
<name>K3WII6_GLOUD</name>
<dbReference type="Gene3D" id="1.10.1300.10">
    <property type="entry name" value="3'5'-cyclic nucleotide phosphodiesterase, catalytic domain"/>
    <property type="match status" value="1"/>
</dbReference>
<dbReference type="EMBL" id="GL376631">
    <property type="status" value="NOT_ANNOTATED_CDS"/>
    <property type="molecule type" value="Genomic_DNA"/>
</dbReference>
<feature type="compositionally biased region" description="Polar residues" evidence="6">
    <location>
        <begin position="349"/>
        <end position="369"/>
    </location>
</feature>
<feature type="binding site" evidence="4">
    <location>
        <position position="260"/>
    </location>
    <ligand>
        <name>AMP</name>
        <dbReference type="ChEBI" id="CHEBI:456215"/>
    </ligand>
</feature>
<reference evidence="9" key="1">
    <citation type="journal article" date="2010" name="Genome Biol.">
        <title>Genome sequence of the necrotrophic plant pathogen Pythium ultimum reveals original pathogenicity mechanisms and effector repertoire.</title>
        <authorList>
            <person name="Levesque C.A."/>
            <person name="Brouwer H."/>
            <person name="Cano L."/>
            <person name="Hamilton J.P."/>
            <person name="Holt C."/>
            <person name="Huitema E."/>
            <person name="Raffaele S."/>
            <person name="Robideau G.P."/>
            <person name="Thines M."/>
            <person name="Win J."/>
            <person name="Zerillo M.M."/>
            <person name="Beakes G.W."/>
            <person name="Boore J.L."/>
            <person name="Busam D."/>
            <person name="Dumas B."/>
            <person name="Ferriera S."/>
            <person name="Fuerstenberg S.I."/>
            <person name="Gachon C.M."/>
            <person name="Gaulin E."/>
            <person name="Govers F."/>
            <person name="Grenville-Briggs L."/>
            <person name="Horner N."/>
            <person name="Hostetler J."/>
            <person name="Jiang R.H."/>
            <person name="Johnson J."/>
            <person name="Krajaejun T."/>
            <person name="Lin H."/>
            <person name="Meijer H.J."/>
            <person name="Moore B."/>
            <person name="Morris P."/>
            <person name="Phuntmart V."/>
            <person name="Puiu D."/>
            <person name="Shetty J."/>
            <person name="Stajich J.E."/>
            <person name="Tripathy S."/>
            <person name="Wawra S."/>
            <person name="van West P."/>
            <person name="Whitty B.R."/>
            <person name="Coutinho P.M."/>
            <person name="Henrissat B."/>
            <person name="Martin F."/>
            <person name="Thomas P.D."/>
            <person name="Tyler B.M."/>
            <person name="De Vries R.P."/>
            <person name="Kamoun S."/>
            <person name="Yandell M."/>
            <person name="Tisserat N."/>
            <person name="Buell C.R."/>
        </authorList>
    </citation>
    <scope>NUCLEOTIDE SEQUENCE</scope>
    <source>
        <strain evidence="9">DAOM:BR144</strain>
    </source>
</reference>
<dbReference type="HOGENOM" id="CLU_005940_6_2_1"/>
<evidence type="ECO:0000313" key="9">
    <source>
        <dbReference type="Proteomes" id="UP000019132"/>
    </source>
</evidence>
<evidence type="ECO:0000256" key="4">
    <source>
        <dbReference type="PIRSR" id="PIRSR623088-2"/>
    </source>
</evidence>